<evidence type="ECO:0000259" key="1">
    <source>
        <dbReference type="PROSITE" id="PS51934"/>
    </source>
</evidence>
<organism evidence="2 3">
    <name type="scientific">Aequorivita aquimaris</name>
    <dbReference type="NCBI Taxonomy" id="1548749"/>
    <lineage>
        <taxon>Bacteria</taxon>
        <taxon>Pseudomonadati</taxon>
        <taxon>Bacteroidota</taxon>
        <taxon>Flavobacteriia</taxon>
        <taxon>Flavobacteriales</taxon>
        <taxon>Flavobacteriaceae</taxon>
        <taxon>Aequorivita</taxon>
    </lineage>
</organism>
<accession>A0A137RLP7</accession>
<dbReference type="Gene3D" id="3.90.1720.10">
    <property type="entry name" value="endopeptidase domain like (from Nostoc punctiforme)"/>
    <property type="match status" value="1"/>
</dbReference>
<dbReference type="EMBL" id="JRWG01000001">
    <property type="protein sequence ID" value="KXO01119.1"/>
    <property type="molecule type" value="Genomic_DNA"/>
</dbReference>
<dbReference type="RefSeq" id="WP_062619136.1">
    <property type="nucleotide sequence ID" value="NZ_JRWG01000001.1"/>
</dbReference>
<dbReference type="InterPro" id="IPR007053">
    <property type="entry name" value="LRAT_dom"/>
</dbReference>
<comment type="caution">
    <text evidence="2">The sequence shown here is derived from an EMBL/GenBank/DDBJ whole genome shotgun (WGS) entry which is preliminary data.</text>
</comment>
<reference evidence="2 3" key="2">
    <citation type="journal article" date="2016" name="Int. J. Syst. Evol. Microbiol.">
        <title>Vitellibacter aquimaris sp. nov., a marine bacterium isolated from seawater.</title>
        <authorList>
            <person name="Thevarajoo S."/>
            <person name="Selvaratnam C."/>
            <person name="Goh K.M."/>
            <person name="Hong K.W."/>
            <person name="Chan X.Y."/>
            <person name="Chan K.G."/>
            <person name="Chong C.S."/>
        </authorList>
    </citation>
    <scope>NUCLEOTIDE SEQUENCE [LARGE SCALE GENOMIC DNA]</scope>
    <source>
        <strain evidence="2 3">D-24</strain>
    </source>
</reference>
<dbReference type="PROSITE" id="PS51934">
    <property type="entry name" value="LRAT"/>
    <property type="match status" value="1"/>
</dbReference>
<evidence type="ECO:0000313" key="3">
    <source>
        <dbReference type="Proteomes" id="UP000070138"/>
    </source>
</evidence>
<dbReference type="STRING" id="1548749.LS48_01190"/>
<keyword evidence="3" id="KW-1185">Reference proteome</keyword>
<sequence length="138" mass="15694">MMTTFQNSPSLFAGDVLVAKKRKGLGRILNHYIVYAGMNTFVGNLFDGVKILSDRELMELLREYEPVSVRRFIGSFHQRNEAVNRAYSMLGARYSLLNFNCEHFANWVQFGKCESGQVKTGYALLGSLILLKLLFSDE</sequence>
<dbReference type="AlphaFoldDB" id="A0A137RLP7"/>
<proteinExistence type="predicted"/>
<dbReference type="Pfam" id="PF04970">
    <property type="entry name" value="LRAT"/>
    <property type="match status" value="1"/>
</dbReference>
<gene>
    <name evidence="2" type="ORF">LS48_01190</name>
</gene>
<name>A0A137RLP7_9FLAO</name>
<dbReference type="Proteomes" id="UP000070138">
    <property type="component" value="Unassembled WGS sequence"/>
</dbReference>
<protein>
    <recommendedName>
        <fullName evidence="1">LRAT domain-containing protein</fullName>
    </recommendedName>
</protein>
<evidence type="ECO:0000313" key="2">
    <source>
        <dbReference type="EMBL" id="KXO01119.1"/>
    </source>
</evidence>
<reference evidence="3" key="1">
    <citation type="submission" date="2014-10" db="EMBL/GenBank/DDBJ databases">
        <title>Genome sequencing of Vitellibacter sp. D-24.</title>
        <authorList>
            <person name="Thevarajoo S."/>
            <person name="Selvaratnam C."/>
            <person name="Goh K.M."/>
            <person name="Chong C.S."/>
        </authorList>
    </citation>
    <scope>NUCLEOTIDE SEQUENCE [LARGE SCALE GENOMIC DNA]</scope>
    <source>
        <strain evidence="3">D-24</strain>
    </source>
</reference>
<feature type="domain" description="LRAT" evidence="1">
    <location>
        <begin position="21"/>
        <end position="117"/>
    </location>
</feature>